<proteinExistence type="predicted"/>
<gene>
    <name evidence="1" type="ORF">BBD41_07335</name>
</gene>
<dbReference type="AlphaFoldDB" id="A0A1B2DXI1"/>
<dbReference type="EMBL" id="CP016809">
    <property type="protein sequence ID" value="ANY72409.1"/>
    <property type="molecule type" value="Genomic_DNA"/>
</dbReference>
<dbReference type="RefSeq" id="WP_099477138.1">
    <property type="nucleotide sequence ID" value="NZ_CP016809.1"/>
</dbReference>
<protein>
    <submittedName>
        <fullName evidence="1">Non-ribosomal peptide synthetase module</fullName>
    </submittedName>
</protein>
<reference evidence="1" key="1">
    <citation type="submission" date="2016-08" db="EMBL/GenBank/DDBJ databases">
        <title>Complete Genome Seqeunce of Paenibacillus sp. nov. IHBB 9852 from high altitute lake of Indian trans-Himalayas.</title>
        <authorList>
            <person name="Kiran S."/>
            <person name="Swarnkar M.K."/>
            <person name="Rana A."/>
            <person name="Tewari R."/>
            <person name="Gulati A."/>
        </authorList>
    </citation>
    <scope>NUCLEOTIDE SEQUENCE [LARGE SCALE GENOMIC DNA]</scope>
    <source>
        <strain evidence="1">IHBB 9852</strain>
    </source>
</reference>
<sequence length="196" mass="22591">MAQRLATEYVNATMQMTDVQMDRFLQGTHAFRVSSRVKVMDGGEHEFVLEDESGEEVHLPFERKNGLYVCELSCRLVTPHLADAVRKLFTAFKGSGKVNRIYRGFTMSYDYHVGTVHRITQMTGNESIVIYEYKNTAGELQRLFNSKEAEKEIESIQQNINLLLDQRIAAGNDMLRIQSIDEQLRSYNQRLFVLEA</sequence>
<evidence type="ECO:0000313" key="1">
    <source>
        <dbReference type="EMBL" id="ANY72409.1"/>
    </source>
</evidence>
<name>A0A1B2DXI1_9BACL</name>
<dbReference type="KEGG" id="pib:BBD41_07335"/>
<organism evidence="1">
    <name type="scientific">Paenibacillus ihbetae</name>
    <dbReference type="NCBI Taxonomy" id="1870820"/>
    <lineage>
        <taxon>Bacteria</taxon>
        <taxon>Bacillati</taxon>
        <taxon>Bacillota</taxon>
        <taxon>Bacilli</taxon>
        <taxon>Bacillales</taxon>
        <taxon>Paenibacillaceae</taxon>
        <taxon>Paenibacillus</taxon>
    </lineage>
</organism>
<accession>A0A1B2DXI1</accession>